<dbReference type="PIRSF" id="PIRSF006603">
    <property type="entry name" value="DinF"/>
    <property type="match status" value="1"/>
</dbReference>
<accession>A0A0J9BV66</accession>
<gene>
    <name evidence="11" type="ORF">HMPREF9470_04537</name>
</gene>
<dbReference type="RefSeq" id="WP_007867803.1">
    <property type="nucleotide sequence ID" value="NZ_KQ235882.1"/>
</dbReference>
<dbReference type="GO" id="GO:0046677">
    <property type="term" value="P:response to antibiotic"/>
    <property type="evidence" value="ECO:0007669"/>
    <property type="project" value="UniProtKB-KW"/>
</dbReference>
<keyword evidence="9" id="KW-0046">Antibiotic resistance</keyword>
<keyword evidence="8 10" id="KW-0472">Membrane</keyword>
<feature type="transmembrane region" description="Helical" evidence="10">
    <location>
        <begin position="423"/>
        <end position="446"/>
    </location>
</feature>
<evidence type="ECO:0000313" key="12">
    <source>
        <dbReference type="Proteomes" id="UP000037392"/>
    </source>
</evidence>
<dbReference type="GO" id="GO:0015297">
    <property type="term" value="F:antiporter activity"/>
    <property type="evidence" value="ECO:0007669"/>
    <property type="project" value="InterPro"/>
</dbReference>
<sequence length="456" mass="49132">MGTSKEAKEVDLGSGSVGKLLFNLAIPAITAQIINVLYNMVDRMYIGHLPGVGANALTGVGVTFPVIMAISAFAALVSMGGAPRASIMLGKGKKDEAENILGNCTTALIVVAVVLTAFFLTFGRSILLMFGASANTIEYGWAYMQIYSLGTIFVQLALGLNAFINAQGYAKTGMLTVLIGAVCNIILDPILMFGFHMGVRGAALATIISQGISAAWVVLFLLSKKSYLNIRPHYMKPKAEVLMPAIALGAAPFVMQFTESILNICFNTSLLKYGGDVAVGAMTIMGSVMQFSLLPLQGLTQGAQPIISFNFGAKKLDRVSRTFRLLLISCMCYSTAMWAVSMFAPSVFIRIFTKDPALTAFSTWSIHIYMAAVLLFGAQLACQQTFIALGDSKTSLFLALLRKVILLIPLIYVLPAFFENKVFAVFLAEPIADTLAVCTTVSLFIISFRKLKREMK</sequence>
<evidence type="ECO:0000256" key="2">
    <source>
        <dbReference type="ARBA" id="ARBA00008417"/>
    </source>
</evidence>
<dbReference type="OrthoDB" id="9811110at2"/>
<comment type="caution">
    <text evidence="11">The sequence shown here is derived from an EMBL/GenBank/DDBJ whole genome shotgun (WGS) entry which is preliminary data.</text>
</comment>
<dbReference type="GeneID" id="93163884"/>
<evidence type="ECO:0000256" key="6">
    <source>
        <dbReference type="ARBA" id="ARBA00022692"/>
    </source>
</evidence>
<dbReference type="Pfam" id="PF01554">
    <property type="entry name" value="MatE"/>
    <property type="match status" value="2"/>
</dbReference>
<comment type="similarity">
    <text evidence="2">Belongs to the multi antimicrobial extrusion (MATE) (TC 2.A.66.1) family. MepA subfamily.</text>
</comment>
<dbReference type="CDD" id="cd13143">
    <property type="entry name" value="MATE_MepA_like"/>
    <property type="match status" value="1"/>
</dbReference>
<evidence type="ECO:0000256" key="9">
    <source>
        <dbReference type="ARBA" id="ARBA00023251"/>
    </source>
</evidence>
<feature type="transmembrane region" description="Helical" evidence="10">
    <location>
        <begin position="58"/>
        <end position="79"/>
    </location>
</feature>
<keyword evidence="6 10" id="KW-0812">Transmembrane</keyword>
<feature type="transmembrane region" description="Helical" evidence="10">
    <location>
        <begin position="325"/>
        <end position="352"/>
    </location>
</feature>
<dbReference type="InterPro" id="IPR002528">
    <property type="entry name" value="MATE_fam"/>
</dbReference>
<dbReference type="NCBIfam" id="TIGR00797">
    <property type="entry name" value="matE"/>
    <property type="match status" value="1"/>
</dbReference>
<reference evidence="11 12" key="1">
    <citation type="submission" date="2011-04" db="EMBL/GenBank/DDBJ databases">
        <title>The Genome Sequence of Clostridium citroniae WAL-19142.</title>
        <authorList>
            <consortium name="The Broad Institute Genome Sequencing Platform"/>
            <person name="Earl A."/>
            <person name="Ward D."/>
            <person name="Feldgarden M."/>
            <person name="Gevers D."/>
            <person name="Warren Y.A."/>
            <person name="Tyrrell K.L."/>
            <person name="Citron D.M."/>
            <person name="Goldstein E.J."/>
            <person name="Daigneault M."/>
            <person name="Allen-Vercoe E."/>
            <person name="Young S.K."/>
            <person name="Zeng Q."/>
            <person name="Gargeya S."/>
            <person name="Fitzgerald M."/>
            <person name="Haas B."/>
            <person name="Abouelleil A."/>
            <person name="Alvarado L."/>
            <person name="Arachchi H.M."/>
            <person name="Berlin A."/>
            <person name="Brown A."/>
            <person name="Chapman S.B."/>
            <person name="Chen Z."/>
            <person name="Dunbar C."/>
            <person name="Freedman E."/>
            <person name="Gearin G."/>
            <person name="Gellesch M."/>
            <person name="Goldberg J."/>
            <person name="Griggs A."/>
            <person name="Gujja S."/>
            <person name="Heilman E.R."/>
            <person name="Heiman D."/>
            <person name="Howarth C."/>
            <person name="Larson L."/>
            <person name="Lui A."/>
            <person name="MacDonald P.J."/>
            <person name="Mehta T."/>
            <person name="Montmayeur A."/>
            <person name="Murphy C."/>
            <person name="Neiman D."/>
            <person name="Pearson M."/>
            <person name="Priest M."/>
            <person name="Roberts A."/>
            <person name="Saif S."/>
            <person name="Shea T."/>
            <person name="Shenoy N."/>
            <person name="Sisk P."/>
            <person name="Stolte C."/>
            <person name="Sykes S."/>
            <person name="White J."/>
            <person name="Yandava C."/>
            <person name="Wortman J."/>
            <person name="Nusbaum C."/>
            <person name="Birren B."/>
        </authorList>
    </citation>
    <scope>NUCLEOTIDE SEQUENCE [LARGE SCALE GENOMIC DNA]</scope>
    <source>
        <strain evidence="11 12">WAL-19142</strain>
    </source>
</reference>
<dbReference type="InterPro" id="IPR045070">
    <property type="entry name" value="MATE_MepA-like"/>
</dbReference>
<organism evidence="11 12">
    <name type="scientific">[Clostridium] citroniae WAL-19142</name>
    <dbReference type="NCBI Taxonomy" id="742734"/>
    <lineage>
        <taxon>Bacteria</taxon>
        <taxon>Bacillati</taxon>
        <taxon>Bacillota</taxon>
        <taxon>Clostridia</taxon>
        <taxon>Lachnospirales</taxon>
        <taxon>Lachnospiraceae</taxon>
        <taxon>Enterocloster</taxon>
    </lineage>
</organism>
<dbReference type="InterPro" id="IPR048279">
    <property type="entry name" value="MdtK-like"/>
</dbReference>
<protein>
    <recommendedName>
        <fullName evidence="3">Multidrug export protein MepA</fullName>
    </recommendedName>
</protein>
<feature type="transmembrane region" description="Helical" evidence="10">
    <location>
        <begin position="20"/>
        <end position="38"/>
    </location>
</feature>
<dbReference type="GO" id="GO:0042910">
    <property type="term" value="F:xenobiotic transmembrane transporter activity"/>
    <property type="evidence" value="ECO:0007669"/>
    <property type="project" value="InterPro"/>
</dbReference>
<evidence type="ECO:0000256" key="10">
    <source>
        <dbReference type="SAM" id="Phobius"/>
    </source>
</evidence>
<dbReference type="EMBL" id="ADLK01000032">
    <property type="protein sequence ID" value="KMW16099.1"/>
    <property type="molecule type" value="Genomic_DNA"/>
</dbReference>
<feature type="transmembrane region" description="Helical" evidence="10">
    <location>
        <begin position="394"/>
        <end position="417"/>
    </location>
</feature>
<dbReference type="Proteomes" id="UP000037392">
    <property type="component" value="Unassembled WGS sequence"/>
</dbReference>
<feature type="transmembrane region" description="Helical" evidence="10">
    <location>
        <begin position="175"/>
        <end position="195"/>
    </location>
</feature>
<dbReference type="PANTHER" id="PTHR43823:SF3">
    <property type="entry name" value="MULTIDRUG EXPORT PROTEIN MEPA"/>
    <property type="match status" value="1"/>
</dbReference>
<dbReference type="PATRIC" id="fig|742734.4.peg.4865"/>
<feature type="transmembrane region" description="Helical" evidence="10">
    <location>
        <begin position="100"/>
        <end position="122"/>
    </location>
</feature>
<name>A0A0J9BV66_9FIRM</name>
<evidence type="ECO:0000256" key="1">
    <source>
        <dbReference type="ARBA" id="ARBA00004651"/>
    </source>
</evidence>
<evidence type="ECO:0000256" key="5">
    <source>
        <dbReference type="ARBA" id="ARBA00022475"/>
    </source>
</evidence>
<dbReference type="GO" id="GO:0005886">
    <property type="term" value="C:plasma membrane"/>
    <property type="evidence" value="ECO:0007669"/>
    <property type="project" value="UniProtKB-SubCell"/>
</dbReference>
<proteinExistence type="inferred from homology"/>
<evidence type="ECO:0000313" key="11">
    <source>
        <dbReference type="EMBL" id="KMW16099.1"/>
    </source>
</evidence>
<evidence type="ECO:0000256" key="3">
    <source>
        <dbReference type="ARBA" id="ARBA00022106"/>
    </source>
</evidence>
<feature type="transmembrane region" description="Helical" evidence="10">
    <location>
        <begin position="142"/>
        <end position="163"/>
    </location>
</feature>
<evidence type="ECO:0000256" key="7">
    <source>
        <dbReference type="ARBA" id="ARBA00022989"/>
    </source>
</evidence>
<feature type="transmembrane region" description="Helical" evidence="10">
    <location>
        <begin position="364"/>
        <end position="382"/>
    </location>
</feature>
<keyword evidence="4" id="KW-0813">Transport</keyword>
<evidence type="ECO:0000256" key="4">
    <source>
        <dbReference type="ARBA" id="ARBA00022448"/>
    </source>
</evidence>
<evidence type="ECO:0000256" key="8">
    <source>
        <dbReference type="ARBA" id="ARBA00023136"/>
    </source>
</evidence>
<comment type="subcellular location">
    <subcellularLocation>
        <location evidence="1">Cell membrane</location>
        <topology evidence="1">Multi-pass membrane protein</topology>
    </subcellularLocation>
</comment>
<keyword evidence="5" id="KW-1003">Cell membrane</keyword>
<feature type="transmembrane region" description="Helical" evidence="10">
    <location>
        <begin position="201"/>
        <end position="221"/>
    </location>
</feature>
<dbReference type="InterPro" id="IPR051327">
    <property type="entry name" value="MATE_MepA_subfamily"/>
</dbReference>
<dbReference type="PANTHER" id="PTHR43823">
    <property type="entry name" value="SPORULATION PROTEIN YKVU"/>
    <property type="match status" value="1"/>
</dbReference>
<dbReference type="AlphaFoldDB" id="A0A0J9BV66"/>
<keyword evidence="7 10" id="KW-1133">Transmembrane helix</keyword>